<keyword evidence="3" id="KW-1185">Reference proteome</keyword>
<evidence type="ECO:0000256" key="1">
    <source>
        <dbReference type="SAM" id="MobiDB-lite"/>
    </source>
</evidence>
<accession>A0A9N8DVT9</accession>
<name>A0A9N8DVT9_9STRA</name>
<proteinExistence type="predicted"/>
<organism evidence="2 3">
    <name type="scientific">Seminavis robusta</name>
    <dbReference type="NCBI Taxonomy" id="568900"/>
    <lineage>
        <taxon>Eukaryota</taxon>
        <taxon>Sar</taxon>
        <taxon>Stramenopiles</taxon>
        <taxon>Ochrophyta</taxon>
        <taxon>Bacillariophyta</taxon>
        <taxon>Bacillariophyceae</taxon>
        <taxon>Bacillariophycidae</taxon>
        <taxon>Naviculales</taxon>
        <taxon>Naviculaceae</taxon>
        <taxon>Seminavis</taxon>
    </lineage>
</organism>
<feature type="compositionally biased region" description="Polar residues" evidence="1">
    <location>
        <begin position="200"/>
        <end position="209"/>
    </location>
</feature>
<evidence type="ECO:0000313" key="3">
    <source>
        <dbReference type="Proteomes" id="UP001153069"/>
    </source>
</evidence>
<dbReference type="EMBL" id="CAICTM010000318">
    <property type="protein sequence ID" value="CAB9507766.1"/>
    <property type="molecule type" value="Genomic_DNA"/>
</dbReference>
<sequence length="244" mass="29187">MPSQKYSDDYATLYAHAIKNPVRAHSHDFFLRLANRETKQVVLEGFYSIQKSRKKRNVVFIDLKDHPIEYEPIRQSIETSKLTITILSYLAEGPRLVHCSKMLQSSYVDVGIVGPHWRSCFQEILPYQRLWDIYNQFIYCTLYARVDEESCSLKLQQLRIDFGIRDHRSTGPYGESDEYNESDASGDHWDWQRTEEEQEFTSLQNTLDQNAERQRHRRDEAARNRHKPRRPFRQTRWRTTARKR</sequence>
<dbReference type="Proteomes" id="UP001153069">
    <property type="component" value="Unassembled WGS sequence"/>
</dbReference>
<gene>
    <name evidence="2" type="ORF">SEMRO_319_G116360.1</name>
</gene>
<dbReference type="AlphaFoldDB" id="A0A9N8DVT9"/>
<feature type="region of interest" description="Disordered" evidence="1">
    <location>
        <begin position="200"/>
        <end position="244"/>
    </location>
</feature>
<evidence type="ECO:0000313" key="2">
    <source>
        <dbReference type="EMBL" id="CAB9507766.1"/>
    </source>
</evidence>
<reference evidence="2" key="1">
    <citation type="submission" date="2020-06" db="EMBL/GenBank/DDBJ databases">
        <authorList>
            <consortium name="Plant Systems Biology data submission"/>
        </authorList>
    </citation>
    <scope>NUCLEOTIDE SEQUENCE</scope>
    <source>
        <strain evidence="2">D6</strain>
    </source>
</reference>
<feature type="compositionally biased region" description="Basic and acidic residues" evidence="1">
    <location>
        <begin position="210"/>
        <end position="223"/>
    </location>
</feature>
<comment type="caution">
    <text evidence="2">The sequence shown here is derived from an EMBL/GenBank/DDBJ whole genome shotgun (WGS) entry which is preliminary data.</text>
</comment>
<feature type="compositionally biased region" description="Basic residues" evidence="1">
    <location>
        <begin position="224"/>
        <end position="244"/>
    </location>
</feature>
<protein>
    <submittedName>
        <fullName evidence="2">Uncharacterized protein</fullName>
    </submittedName>
</protein>